<keyword evidence="3" id="KW-0325">Glycoprotein</keyword>
<name>A0ABX2KRA1_9PROT</name>
<dbReference type="InterPro" id="IPR007657">
    <property type="entry name" value="Glycosyltransferase_61"/>
</dbReference>
<evidence type="ECO:0000256" key="5">
    <source>
        <dbReference type="SAM" id="MobiDB-lite"/>
    </source>
</evidence>
<evidence type="ECO:0000313" key="8">
    <source>
        <dbReference type="Proteomes" id="UP000605086"/>
    </source>
</evidence>
<sequence length="678" mass="73901">MSIAASSDPCSRETTPEPGDLHSQLSAFLSDLDAFRKAGTPAGRRFEQEKDVLAQDGLSHPWEAATIRTALTAGPQGRLLLERLGTLAMDTGYMTCARLCFETAAAGQGASTRTLLRLGLLLERRNRHGDALDVFRRALTATPDNMEALLGACRALSALGNDQGVRTLAQAAIDIGIAYPELFALLARSLLALGARNEAALILEKAAALFPDDVGIAEARLDCLEAGSQAWTDAVIGMLQKKSGLDALPAVNRLTRQLVEQDASPAAPADLPTSMPGRFPIRFNHAAPGDGQNGRVADGGPEAMDWSRSWLGPPSLHPLPLPRNLDGDSGRAFGAHAFKHSPNYPADVRATIERFAERGIAIPPDKTFPNWYGSAGRRIYEIAGAHLFDLSVLDRNRAFLADLSYPDQLLGSGNVMVQRLGPTDCRAMMPLTEPPLHHRGEAQLLSASFHQNVYHWLMDDVPRLLSYGAGPFGQRRRPLLLNDRLAQIPFVRETIEALGINDRIALYPHNRLVMADHLQAAPGFEKGYAPEDVAALRHALLRAFKAPERAQSDRILYVSRFDATSRRENNVEELRSYMDSIGAECVSSSELSMEQRAQLFSRARLLIGANGAGMTNMLFCQPGTPVIELAPTFPHPCYWILASALGLPYHILMSGFPQENLNFQVDIGALRLLVKNLI</sequence>
<gene>
    <name evidence="7" type="ORF">GBZ48_31455</name>
</gene>
<evidence type="ECO:0000313" key="7">
    <source>
        <dbReference type="EMBL" id="NUB03734.1"/>
    </source>
</evidence>
<dbReference type="PANTHER" id="PTHR20961">
    <property type="entry name" value="GLYCOSYLTRANSFERASE"/>
    <property type="match status" value="1"/>
</dbReference>
<dbReference type="InterPro" id="IPR011990">
    <property type="entry name" value="TPR-like_helical_dom_sf"/>
</dbReference>
<keyword evidence="8" id="KW-1185">Reference proteome</keyword>
<dbReference type="Gene3D" id="1.25.40.10">
    <property type="entry name" value="Tetratricopeptide repeat domain"/>
    <property type="match status" value="1"/>
</dbReference>
<dbReference type="EMBL" id="WHOS01000072">
    <property type="protein sequence ID" value="NUB03734.1"/>
    <property type="molecule type" value="Genomic_DNA"/>
</dbReference>
<evidence type="ECO:0000259" key="6">
    <source>
        <dbReference type="Pfam" id="PF04577"/>
    </source>
</evidence>
<dbReference type="InterPro" id="IPR019734">
    <property type="entry name" value="TPR_rpt"/>
</dbReference>
<evidence type="ECO:0000256" key="1">
    <source>
        <dbReference type="ARBA" id="ARBA00022676"/>
    </source>
</evidence>
<feature type="repeat" description="TPR" evidence="4">
    <location>
        <begin position="112"/>
        <end position="145"/>
    </location>
</feature>
<dbReference type="InterPro" id="IPR049625">
    <property type="entry name" value="Glyco_transf_61_cat"/>
</dbReference>
<feature type="domain" description="Glycosyltransferase 61 catalytic" evidence="6">
    <location>
        <begin position="454"/>
        <end position="627"/>
    </location>
</feature>
<dbReference type="PROSITE" id="PS50005">
    <property type="entry name" value="TPR"/>
    <property type="match status" value="1"/>
</dbReference>
<organism evidence="7 8">
    <name type="scientific">Azospirillum melinis</name>
    <dbReference type="NCBI Taxonomy" id="328839"/>
    <lineage>
        <taxon>Bacteria</taxon>
        <taxon>Pseudomonadati</taxon>
        <taxon>Pseudomonadota</taxon>
        <taxon>Alphaproteobacteria</taxon>
        <taxon>Rhodospirillales</taxon>
        <taxon>Azospirillaceae</taxon>
        <taxon>Azospirillum</taxon>
    </lineage>
</organism>
<keyword evidence="2" id="KW-0808">Transferase</keyword>
<feature type="region of interest" description="Disordered" evidence="5">
    <location>
        <begin position="1"/>
        <end position="22"/>
    </location>
</feature>
<protein>
    <submittedName>
        <fullName evidence="7">DUF563 domain-containing protein</fullName>
    </submittedName>
</protein>
<dbReference type="Proteomes" id="UP000605086">
    <property type="component" value="Unassembled WGS sequence"/>
</dbReference>
<keyword evidence="4" id="KW-0802">TPR repeat</keyword>
<accession>A0ABX2KRA1</accession>
<dbReference type="Pfam" id="PF04577">
    <property type="entry name" value="Glyco_transf_61"/>
    <property type="match status" value="1"/>
</dbReference>
<evidence type="ECO:0000256" key="3">
    <source>
        <dbReference type="ARBA" id="ARBA00023180"/>
    </source>
</evidence>
<dbReference type="Pfam" id="PF13428">
    <property type="entry name" value="TPR_14"/>
    <property type="match status" value="1"/>
</dbReference>
<dbReference type="SUPFAM" id="SSF48452">
    <property type="entry name" value="TPR-like"/>
    <property type="match status" value="1"/>
</dbReference>
<reference evidence="7 8" key="1">
    <citation type="submission" date="2019-10" db="EMBL/GenBank/DDBJ databases">
        <title>Genome sequence of Azospirillum melinis.</title>
        <authorList>
            <person name="Ambrosini A."/>
            <person name="Sant'Anna F.H."/>
            <person name="Cassan F.D."/>
            <person name="Souza E.M."/>
            <person name="Passaglia L.M.P."/>
        </authorList>
    </citation>
    <scope>NUCLEOTIDE SEQUENCE [LARGE SCALE GENOMIC DNA]</scope>
    <source>
        <strain evidence="7 8">TMCY0552</strain>
    </source>
</reference>
<evidence type="ECO:0000256" key="4">
    <source>
        <dbReference type="PROSITE-ProRule" id="PRU00339"/>
    </source>
</evidence>
<keyword evidence="1" id="KW-0328">Glycosyltransferase</keyword>
<dbReference type="RefSeq" id="WP_174474606.1">
    <property type="nucleotide sequence ID" value="NZ_JAGINN010000009.1"/>
</dbReference>
<comment type="caution">
    <text evidence="7">The sequence shown here is derived from an EMBL/GenBank/DDBJ whole genome shotgun (WGS) entry which is preliminary data.</text>
</comment>
<evidence type="ECO:0000256" key="2">
    <source>
        <dbReference type="ARBA" id="ARBA00022679"/>
    </source>
</evidence>
<proteinExistence type="predicted"/>
<dbReference type="SMART" id="SM00028">
    <property type="entry name" value="TPR"/>
    <property type="match status" value="2"/>
</dbReference>